<dbReference type="PANTHER" id="PTHR43077">
    <property type="entry name" value="TRANSPORT PERMEASE YVFS-RELATED"/>
    <property type="match status" value="1"/>
</dbReference>
<proteinExistence type="predicted"/>
<gene>
    <name evidence="7" type="ORF">M1L60_14875</name>
</gene>
<evidence type="ECO:0000313" key="7">
    <source>
        <dbReference type="EMBL" id="MCO8271880.1"/>
    </source>
</evidence>
<comment type="subcellular location">
    <subcellularLocation>
        <location evidence="1">Membrane</location>
        <topology evidence="1">Multi-pass membrane protein</topology>
    </subcellularLocation>
</comment>
<dbReference type="InterPro" id="IPR023908">
    <property type="entry name" value="xxxLxxG_rpt"/>
</dbReference>
<dbReference type="PANTHER" id="PTHR43077:SF5">
    <property type="entry name" value="PHAGE INFECTION PROTEIN"/>
    <property type="match status" value="1"/>
</dbReference>
<dbReference type="InterPro" id="IPR013525">
    <property type="entry name" value="ABC2_TM"/>
</dbReference>
<protein>
    <submittedName>
        <fullName evidence="7">YhgE/Pip family protein</fullName>
    </submittedName>
</protein>
<name>A0ABT1DM37_9ACTN</name>
<reference evidence="7 8" key="1">
    <citation type="submission" date="2022-06" db="EMBL/GenBank/DDBJ databases">
        <title>New Species of the Genus Actinoplanes, ActinopZanes ferrugineus.</title>
        <authorList>
            <person name="Ding P."/>
        </authorList>
    </citation>
    <scope>NUCLEOTIDE SEQUENCE [LARGE SCALE GENOMIC DNA]</scope>
    <source>
        <strain evidence="7 8">TRM88003</strain>
    </source>
</reference>
<feature type="domain" description="ABC-2 type transporter transmembrane" evidence="6">
    <location>
        <begin position="149"/>
        <end position="336"/>
    </location>
</feature>
<feature type="transmembrane region" description="Helical" evidence="5">
    <location>
        <begin position="201"/>
        <end position="223"/>
    </location>
</feature>
<comment type="caution">
    <text evidence="7">The sequence shown here is derived from an EMBL/GenBank/DDBJ whole genome shotgun (WGS) entry which is preliminary data.</text>
</comment>
<keyword evidence="4 5" id="KW-0472">Membrane</keyword>
<sequence>MDDADLGALRTELRQVAATARQIAAAAPHLADDVQAARARVDQLSAGLNRLATGAAQLSSGTAEAKQGALDLRGGLYRLSSGARELSGGLGRLAGGGHQLAGGLGQLQGGAEKLATGLTDGAGKIPGYGDNPGDRADVLADPVSLDRSVRHPAGTYGVGFAPYFLALALWVGAMITFMVLRPLNRRYLVSEAPSIRVALAGLLPAVAIGLVQATLLFVVVHFALGLNPVHPPATWGLLALTATVFAAIMQMLGAALGAPGRIAALALLMLQLTSSGGTYPVQTSPGFFQAIHPLLPMTYVVQSARHTIDGGPWGTVIQGGLLLVAYGLGAFLLTVLTARRKRRLTPSDLHPELVL</sequence>
<evidence type="ECO:0000313" key="8">
    <source>
        <dbReference type="Proteomes" id="UP001523369"/>
    </source>
</evidence>
<dbReference type="InterPro" id="IPR051328">
    <property type="entry name" value="T7SS_ABC-Transporter"/>
</dbReference>
<evidence type="ECO:0000259" key="6">
    <source>
        <dbReference type="Pfam" id="PF12698"/>
    </source>
</evidence>
<dbReference type="NCBIfam" id="TIGR03062">
    <property type="entry name" value="pip_yhgE_Cterm"/>
    <property type="match status" value="1"/>
</dbReference>
<evidence type="ECO:0000256" key="2">
    <source>
        <dbReference type="ARBA" id="ARBA00022692"/>
    </source>
</evidence>
<keyword evidence="8" id="KW-1185">Reference proteome</keyword>
<dbReference type="Pfam" id="PF12698">
    <property type="entry name" value="ABC2_membrane_3"/>
    <property type="match status" value="1"/>
</dbReference>
<accession>A0ABT1DM37</accession>
<dbReference type="NCBIfam" id="TIGR03057">
    <property type="entry name" value="xxxLxxG_by_4"/>
    <property type="match status" value="1"/>
</dbReference>
<evidence type="ECO:0000256" key="1">
    <source>
        <dbReference type="ARBA" id="ARBA00004141"/>
    </source>
</evidence>
<dbReference type="InterPro" id="IPR017501">
    <property type="entry name" value="Phage_infect_YhgE_C"/>
</dbReference>
<keyword evidence="2 5" id="KW-0812">Transmembrane</keyword>
<evidence type="ECO:0000256" key="5">
    <source>
        <dbReference type="SAM" id="Phobius"/>
    </source>
</evidence>
<dbReference type="Proteomes" id="UP001523369">
    <property type="component" value="Unassembled WGS sequence"/>
</dbReference>
<feature type="transmembrane region" description="Helical" evidence="5">
    <location>
        <begin position="160"/>
        <end position="180"/>
    </location>
</feature>
<feature type="transmembrane region" description="Helical" evidence="5">
    <location>
        <begin position="262"/>
        <end position="281"/>
    </location>
</feature>
<organism evidence="7 8">
    <name type="scientific">Paractinoplanes aksuensis</name>
    <dbReference type="NCBI Taxonomy" id="2939490"/>
    <lineage>
        <taxon>Bacteria</taxon>
        <taxon>Bacillati</taxon>
        <taxon>Actinomycetota</taxon>
        <taxon>Actinomycetes</taxon>
        <taxon>Micromonosporales</taxon>
        <taxon>Micromonosporaceae</taxon>
        <taxon>Paractinoplanes</taxon>
    </lineage>
</organism>
<evidence type="ECO:0000256" key="3">
    <source>
        <dbReference type="ARBA" id="ARBA00022989"/>
    </source>
</evidence>
<keyword evidence="3 5" id="KW-1133">Transmembrane helix</keyword>
<evidence type="ECO:0000256" key="4">
    <source>
        <dbReference type="ARBA" id="ARBA00023136"/>
    </source>
</evidence>
<feature type="transmembrane region" description="Helical" evidence="5">
    <location>
        <begin position="235"/>
        <end position="255"/>
    </location>
</feature>
<feature type="transmembrane region" description="Helical" evidence="5">
    <location>
        <begin position="316"/>
        <end position="336"/>
    </location>
</feature>
<dbReference type="EMBL" id="JAMYJR010000014">
    <property type="protein sequence ID" value="MCO8271880.1"/>
    <property type="molecule type" value="Genomic_DNA"/>
</dbReference>